<evidence type="ECO:0000313" key="1">
    <source>
        <dbReference type="EMBL" id="GAA1203252.1"/>
    </source>
</evidence>
<dbReference type="Gene3D" id="3.60.21.70">
    <property type="entry name" value="PhoD-like phosphatase"/>
    <property type="match status" value="1"/>
</dbReference>
<reference evidence="2" key="1">
    <citation type="journal article" date="2019" name="Int. J. Syst. Evol. Microbiol.">
        <title>The Global Catalogue of Microorganisms (GCM) 10K type strain sequencing project: providing services to taxonomists for standard genome sequencing and annotation.</title>
        <authorList>
            <consortium name="The Broad Institute Genomics Platform"/>
            <consortium name="The Broad Institute Genome Sequencing Center for Infectious Disease"/>
            <person name="Wu L."/>
            <person name="Ma J."/>
        </authorList>
    </citation>
    <scope>NUCLEOTIDE SEQUENCE [LARGE SCALE GENOMIC DNA]</scope>
    <source>
        <strain evidence="2">JCM 13022</strain>
    </source>
</reference>
<gene>
    <name evidence="1" type="ORF">GCM10009675_20930</name>
</gene>
<dbReference type="Proteomes" id="UP001500467">
    <property type="component" value="Unassembled WGS sequence"/>
</dbReference>
<keyword evidence="2" id="KW-1185">Reference proteome</keyword>
<dbReference type="InterPro" id="IPR038607">
    <property type="entry name" value="PhoD-like_sf"/>
</dbReference>
<organism evidence="1 2">
    <name type="scientific">Prauserella alba</name>
    <dbReference type="NCBI Taxonomy" id="176898"/>
    <lineage>
        <taxon>Bacteria</taxon>
        <taxon>Bacillati</taxon>
        <taxon>Actinomycetota</taxon>
        <taxon>Actinomycetes</taxon>
        <taxon>Pseudonocardiales</taxon>
        <taxon>Pseudonocardiaceae</taxon>
        <taxon>Prauserella</taxon>
    </lineage>
</organism>
<dbReference type="RefSeq" id="WP_308292060.1">
    <property type="nucleotide sequence ID" value="NZ_BAAALM010000007.1"/>
</dbReference>
<protein>
    <submittedName>
        <fullName evidence="1">Uncharacterized protein</fullName>
    </submittedName>
</protein>
<proteinExistence type="predicted"/>
<sequence length="69" mass="7880">MDRRGEQWLAANPHMKFYNQRRGCVRCTVDRENHRADYRVVPYVTRPGAPVSTPAGFVVENGKPGVHEV</sequence>
<comment type="caution">
    <text evidence="1">The sequence shown here is derived from an EMBL/GenBank/DDBJ whole genome shotgun (WGS) entry which is preliminary data.</text>
</comment>
<name>A0ABP4G4D7_9PSEU</name>
<dbReference type="EMBL" id="BAAALM010000007">
    <property type="protein sequence ID" value="GAA1203252.1"/>
    <property type="molecule type" value="Genomic_DNA"/>
</dbReference>
<evidence type="ECO:0000313" key="2">
    <source>
        <dbReference type="Proteomes" id="UP001500467"/>
    </source>
</evidence>
<accession>A0ABP4G4D7</accession>